<evidence type="ECO:0000256" key="2">
    <source>
        <dbReference type="ARBA" id="ARBA00007639"/>
    </source>
</evidence>
<organism evidence="5 6">
    <name type="scientific">Mesorhizobium calcicola</name>
    <dbReference type="NCBI Taxonomy" id="1300310"/>
    <lineage>
        <taxon>Bacteria</taxon>
        <taxon>Pseudomonadati</taxon>
        <taxon>Pseudomonadota</taxon>
        <taxon>Alphaproteobacteria</taxon>
        <taxon>Hyphomicrobiales</taxon>
        <taxon>Phyllobacteriaceae</taxon>
        <taxon>Mesorhizobium</taxon>
    </lineage>
</organism>
<keyword evidence="6" id="KW-1185">Reference proteome</keyword>
<dbReference type="PANTHER" id="PTHR30036">
    <property type="entry name" value="D-XYLOSE-BINDING PERIPLASMIC PROTEIN"/>
    <property type="match status" value="1"/>
</dbReference>
<keyword evidence="3" id="KW-0732">Signal</keyword>
<feature type="domain" description="Periplasmic binding protein" evidence="4">
    <location>
        <begin position="37"/>
        <end position="280"/>
    </location>
</feature>
<sequence>MSLLAKWIKPALGLLTGVTLMTAATSLAAAADETRVVFVTHGQSGDPYWSVVKNGMDDAAKTLGVKAEYLAPETFDMAKMAQMIDAIAASKPDGMVVSIPDAAALSAPVKNAIAAGIPVIVIDSGGSKLTHDLGGLLFMGQDEFQAGVMAGERIKALGLTKAVCANHEVGNSSLDDRCAGFAKGLGVDVPVMNGVIDPTEMKNRVIAYMTAHADTQFILAVGASGAEPTLAALDELGLAGKVKTGTFDLSPTILQAVVAGKMEWGIDAQQYAMGYIPVAMFDLWKKYKIMPIADYPTGPGFVTKDTAASVIELSKLGKR</sequence>
<evidence type="ECO:0000313" key="6">
    <source>
        <dbReference type="Proteomes" id="UP001597349"/>
    </source>
</evidence>
<evidence type="ECO:0000259" key="4">
    <source>
        <dbReference type="Pfam" id="PF13407"/>
    </source>
</evidence>
<gene>
    <name evidence="5" type="ORF">ACFSQT_22560</name>
</gene>
<dbReference type="RefSeq" id="WP_379022273.1">
    <property type="nucleotide sequence ID" value="NZ_JBHUGY010000034.1"/>
</dbReference>
<protein>
    <submittedName>
        <fullName evidence="5">Sugar ABC transporter substrate-binding protein</fullName>
    </submittedName>
</protein>
<dbReference type="EMBL" id="JBHUGY010000034">
    <property type="protein sequence ID" value="MFD2055742.1"/>
    <property type="molecule type" value="Genomic_DNA"/>
</dbReference>
<dbReference type="Gene3D" id="3.40.50.2300">
    <property type="match status" value="2"/>
</dbReference>
<evidence type="ECO:0000256" key="1">
    <source>
        <dbReference type="ARBA" id="ARBA00004418"/>
    </source>
</evidence>
<accession>A0ABW4WJY3</accession>
<dbReference type="Pfam" id="PF13407">
    <property type="entry name" value="Peripla_BP_4"/>
    <property type="match status" value="1"/>
</dbReference>
<feature type="signal peptide" evidence="3">
    <location>
        <begin position="1"/>
        <end position="30"/>
    </location>
</feature>
<comment type="similarity">
    <text evidence="2">Belongs to the bacterial solute-binding protein 2 family.</text>
</comment>
<comment type="subcellular location">
    <subcellularLocation>
        <location evidence="1">Periplasm</location>
    </subcellularLocation>
</comment>
<dbReference type="InterPro" id="IPR025997">
    <property type="entry name" value="SBP_2_dom"/>
</dbReference>
<dbReference type="Proteomes" id="UP001597349">
    <property type="component" value="Unassembled WGS sequence"/>
</dbReference>
<dbReference type="InterPro" id="IPR050555">
    <property type="entry name" value="Bact_Solute-Bind_Prot2"/>
</dbReference>
<dbReference type="SUPFAM" id="SSF53822">
    <property type="entry name" value="Periplasmic binding protein-like I"/>
    <property type="match status" value="1"/>
</dbReference>
<name>A0ABW4WJY3_9HYPH</name>
<reference evidence="6" key="1">
    <citation type="journal article" date="2019" name="Int. J. Syst. Evol. Microbiol.">
        <title>The Global Catalogue of Microorganisms (GCM) 10K type strain sequencing project: providing services to taxonomists for standard genome sequencing and annotation.</title>
        <authorList>
            <consortium name="The Broad Institute Genomics Platform"/>
            <consortium name="The Broad Institute Genome Sequencing Center for Infectious Disease"/>
            <person name="Wu L."/>
            <person name="Ma J."/>
        </authorList>
    </citation>
    <scope>NUCLEOTIDE SEQUENCE [LARGE SCALE GENOMIC DNA]</scope>
    <source>
        <strain evidence="6">CGMCC 1.16226</strain>
    </source>
</reference>
<evidence type="ECO:0000256" key="3">
    <source>
        <dbReference type="SAM" id="SignalP"/>
    </source>
</evidence>
<dbReference type="PANTHER" id="PTHR30036:SF7">
    <property type="entry name" value="ABC TRANSPORTER PERIPLASMIC-BINDING PROTEIN YPHF"/>
    <property type="match status" value="1"/>
</dbReference>
<proteinExistence type="inferred from homology"/>
<feature type="chain" id="PRO_5046519308" evidence="3">
    <location>
        <begin position="31"/>
        <end position="319"/>
    </location>
</feature>
<evidence type="ECO:0000313" key="5">
    <source>
        <dbReference type="EMBL" id="MFD2055742.1"/>
    </source>
</evidence>
<dbReference type="InterPro" id="IPR028082">
    <property type="entry name" value="Peripla_BP_I"/>
</dbReference>
<comment type="caution">
    <text evidence="5">The sequence shown here is derived from an EMBL/GenBank/DDBJ whole genome shotgun (WGS) entry which is preliminary data.</text>
</comment>
<dbReference type="CDD" id="cd06312">
    <property type="entry name" value="PBP1_ABC_sugar_binding-like"/>
    <property type="match status" value="1"/>
</dbReference>